<dbReference type="RefSeq" id="WP_273668613.1">
    <property type="nucleotide sequence ID" value="NZ_JAQQXR010000001.1"/>
</dbReference>
<evidence type="ECO:0000313" key="2">
    <source>
        <dbReference type="EMBL" id="MDC8755982.1"/>
    </source>
</evidence>
<feature type="chain" id="PRO_5045722119" evidence="1">
    <location>
        <begin position="23"/>
        <end position="184"/>
    </location>
</feature>
<gene>
    <name evidence="2" type="ORF">OIK44_00085</name>
</gene>
<keyword evidence="1" id="KW-0732">Signal</keyword>
<comment type="caution">
    <text evidence="2">The sequence shown here is derived from an EMBL/GenBank/DDBJ whole genome shotgun (WGS) entry which is preliminary data.</text>
</comment>
<proteinExistence type="predicted"/>
<protein>
    <submittedName>
        <fullName evidence="2">Uncharacterized protein</fullName>
    </submittedName>
</protein>
<reference evidence="2 3" key="1">
    <citation type="submission" date="2022-10" db="EMBL/GenBank/DDBJ databases">
        <title>Janthinobacterium sp. hw3 Genome sequencing.</title>
        <authorList>
            <person name="Park S."/>
        </authorList>
    </citation>
    <scope>NUCLEOTIDE SEQUENCE [LARGE SCALE GENOMIC DNA]</scope>
    <source>
        <strain evidence="3">hw3</strain>
    </source>
</reference>
<keyword evidence="3" id="KW-1185">Reference proteome</keyword>
<organism evidence="2 3">
    <name type="scientific">Janthinobacterium fluminis</name>
    <dbReference type="NCBI Taxonomy" id="2987524"/>
    <lineage>
        <taxon>Bacteria</taxon>
        <taxon>Pseudomonadati</taxon>
        <taxon>Pseudomonadota</taxon>
        <taxon>Betaproteobacteria</taxon>
        <taxon>Burkholderiales</taxon>
        <taxon>Oxalobacteraceae</taxon>
        <taxon>Janthinobacterium</taxon>
    </lineage>
</organism>
<sequence>MHPYLSYFAFAAILAAGGNAVAQPSPVSMYSDISGTACARHIDDASTGAYTMDCPGVHGFRLRVLEDDERSSISIVTPNKRVFPLNYWNVVTRGFSMLGTKAEWRIAKVDGKTAPIAIIVRIHALDQSYPEHPKRVPLLAVAKISRDAACVTRAVEALAPDANEQARRFADNRNMACLPAESGQ</sequence>
<dbReference type="EMBL" id="JAQQXR010000001">
    <property type="protein sequence ID" value="MDC8755982.1"/>
    <property type="molecule type" value="Genomic_DNA"/>
</dbReference>
<dbReference type="Proteomes" id="UP001221208">
    <property type="component" value="Unassembled WGS sequence"/>
</dbReference>
<evidence type="ECO:0000256" key="1">
    <source>
        <dbReference type="SAM" id="SignalP"/>
    </source>
</evidence>
<feature type="signal peptide" evidence="1">
    <location>
        <begin position="1"/>
        <end position="22"/>
    </location>
</feature>
<evidence type="ECO:0000313" key="3">
    <source>
        <dbReference type="Proteomes" id="UP001221208"/>
    </source>
</evidence>
<accession>A0ABT5JWS0</accession>
<name>A0ABT5JWS0_9BURK</name>